<dbReference type="Gramene" id="TKW27717">
    <property type="protein sequence ID" value="TKW27717"/>
    <property type="gene ID" value="SEVIR_3G275800v2"/>
</dbReference>
<name>A0A4U6VSM7_SETVI</name>
<reference evidence="2" key="1">
    <citation type="submission" date="2019-03" db="EMBL/GenBank/DDBJ databases">
        <title>WGS assembly of Setaria viridis.</title>
        <authorList>
            <person name="Huang P."/>
            <person name="Jenkins J."/>
            <person name="Grimwood J."/>
            <person name="Barry K."/>
            <person name="Healey A."/>
            <person name="Mamidi S."/>
            <person name="Sreedasyam A."/>
            <person name="Shu S."/>
            <person name="Feldman M."/>
            <person name="Wu J."/>
            <person name="Yu Y."/>
            <person name="Chen C."/>
            <person name="Johnson J."/>
            <person name="Rokhsar D."/>
            <person name="Baxter I."/>
            <person name="Schmutz J."/>
            <person name="Brutnell T."/>
            <person name="Kellogg E."/>
        </authorList>
    </citation>
    <scope>NUCLEOTIDE SEQUENCE [LARGE SCALE GENOMIC DNA]</scope>
</reference>
<organism evidence="2 3">
    <name type="scientific">Setaria viridis</name>
    <name type="common">Green bristlegrass</name>
    <name type="synonym">Setaria italica subsp. viridis</name>
    <dbReference type="NCBI Taxonomy" id="4556"/>
    <lineage>
        <taxon>Eukaryota</taxon>
        <taxon>Viridiplantae</taxon>
        <taxon>Streptophyta</taxon>
        <taxon>Embryophyta</taxon>
        <taxon>Tracheophyta</taxon>
        <taxon>Spermatophyta</taxon>
        <taxon>Magnoliopsida</taxon>
        <taxon>Liliopsida</taxon>
        <taxon>Poales</taxon>
        <taxon>Poaceae</taxon>
        <taxon>PACMAD clade</taxon>
        <taxon>Panicoideae</taxon>
        <taxon>Panicodae</taxon>
        <taxon>Paniceae</taxon>
        <taxon>Cenchrinae</taxon>
        <taxon>Setaria</taxon>
    </lineage>
</organism>
<evidence type="ECO:0000313" key="2">
    <source>
        <dbReference type="EMBL" id="TKW27717.1"/>
    </source>
</evidence>
<gene>
    <name evidence="2" type="ORF">SEVIR_3G275800v2</name>
</gene>
<dbReference type="AlphaFoldDB" id="A0A4U6VSM7"/>
<evidence type="ECO:0000313" key="3">
    <source>
        <dbReference type="Proteomes" id="UP000298652"/>
    </source>
</evidence>
<dbReference type="EMBL" id="CM016554">
    <property type="protein sequence ID" value="TKW27717.1"/>
    <property type="molecule type" value="Genomic_DNA"/>
</dbReference>
<dbReference type="Proteomes" id="UP000298652">
    <property type="component" value="Chromosome 3"/>
</dbReference>
<sequence length="137" mass="14626">MLNSLGMEHCNSAQQRTGAASSPPPLRMPSRSPCRRSATTSCGCTSPRCTGGAAHACSSSLAPTARMTLRLPRACVGARRCDKCQSCRCGVLLLAPPRRTCARAGATPPMLPLQTMKKLLLPLQTMKKLLKNDALKY</sequence>
<feature type="region of interest" description="Disordered" evidence="1">
    <location>
        <begin position="13"/>
        <end position="33"/>
    </location>
</feature>
<proteinExistence type="predicted"/>
<evidence type="ECO:0000256" key="1">
    <source>
        <dbReference type="SAM" id="MobiDB-lite"/>
    </source>
</evidence>
<accession>A0A4U6VSM7</accession>
<protein>
    <submittedName>
        <fullName evidence="2">Uncharacterized protein</fullName>
    </submittedName>
</protein>
<keyword evidence="3" id="KW-1185">Reference proteome</keyword>